<feature type="region of interest" description="Disordered" evidence="1">
    <location>
        <begin position="84"/>
        <end position="124"/>
    </location>
</feature>
<feature type="compositionally biased region" description="Polar residues" evidence="1">
    <location>
        <begin position="84"/>
        <end position="107"/>
    </location>
</feature>
<proteinExistence type="predicted"/>
<accession>A0ABR2L7A5</accession>
<evidence type="ECO:0000256" key="1">
    <source>
        <dbReference type="SAM" id="MobiDB-lite"/>
    </source>
</evidence>
<evidence type="ECO:0000313" key="3">
    <source>
        <dbReference type="Proteomes" id="UP001470230"/>
    </source>
</evidence>
<dbReference type="Proteomes" id="UP001470230">
    <property type="component" value="Unassembled WGS sequence"/>
</dbReference>
<evidence type="ECO:0000313" key="2">
    <source>
        <dbReference type="EMBL" id="KAK8899227.1"/>
    </source>
</evidence>
<dbReference type="EMBL" id="JAPFFF010000001">
    <property type="protein sequence ID" value="KAK8899227.1"/>
    <property type="molecule type" value="Genomic_DNA"/>
</dbReference>
<keyword evidence="3" id="KW-1185">Reference proteome</keyword>
<reference evidence="2 3" key="1">
    <citation type="submission" date="2024-04" db="EMBL/GenBank/DDBJ databases">
        <title>Tritrichomonas musculus Genome.</title>
        <authorList>
            <person name="Alves-Ferreira E."/>
            <person name="Grigg M."/>
            <person name="Lorenzi H."/>
            <person name="Galac M."/>
        </authorList>
    </citation>
    <scope>NUCLEOTIDE SEQUENCE [LARGE SCALE GENOMIC DNA]</scope>
    <source>
        <strain evidence="2 3">EAF2021</strain>
    </source>
</reference>
<feature type="compositionally biased region" description="Polar residues" evidence="1">
    <location>
        <begin position="113"/>
        <end position="124"/>
    </location>
</feature>
<name>A0ABR2L7A5_9EUKA</name>
<sequence>MTIFYDYTAGRGKYDDGYEIEYVTDQKSSANTNKNYKYSNDKQGISKSNDKFHFSYGELAKERNENIENNSTKSNKFYYKNKTQNYNQKQSKYGTNKFSYNKNSTKPNKYRSNRSPFYSQNNQPVTFTIGSKYQRTCDQE</sequence>
<protein>
    <submittedName>
        <fullName evidence="2">Uncharacterized protein</fullName>
    </submittedName>
</protein>
<comment type="caution">
    <text evidence="2">The sequence shown here is derived from an EMBL/GenBank/DDBJ whole genome shotgun (WGS) entry which is preliminary data.</text>
</comment>
<organism evidence="2 3">
    <name type="scientific">Tritrichomonas musculus</name>
    <dbReference type="NCBI Taxonomy" id="1915356"/>
    <lineage>
        <taxon>Eukaryota</taxon>
        <taxon>Metamonada</taxon>
        <taxon>Parabasalia</taxon>
        <taxon>Tritrichomonadida</taxon>
        <taxon>Tritrichomonadidae</taxon>
        <taxon>Tritrichomonas</taxon>
    </lineage>
</organism>
<gene>
    <name evidence="2" type="ORF">M9Y10_001534</name>
</gene>